<dbReference type="InterPro" id="IPR017871">
    <property type="entry name" value="ABC_transporter-like_CS"/>
</dbReference>
<evidence type="ECO:0000256" key="12">
    <source>
        <dbReference type="ARBA" id="ARBA00023136"/>
    </source>
</evidence>
<dbReference type="EMBL" id="UINC01001278">
    <property type="protein sequence ID" value="SUZ76433.1"/>
    <property type="molecule type" value="Genomic_DNA"/>
</dbReference>
<evidence type="ECO:0000259" key="15">
    <source>
        <dbReference type="PROSITE" id="PS50893"/>
    </source>
</evidence>
<dbReference type="GO" id="GO:0043190">
    <property type="term" value="C:ATP-binding cassette (ABC) transporter complex"/>
    <property type="evidence" value="ECO:0007669"/>
    <property type="project" value="InterPro"/>
</dbReference>
<evidence type="ECO:0000256" key="11">
    <source>
        <dbReference type="ARBA" id="ARBA00022967"/>
    </source>
</evidence>
<evidence type="ECO:0000256" key="13">
    <source>
        <dbReference type="ARBA" id="ARBA00024818"/>
    </source>
</evidence>
<keyword evidence="5" id="KW-0813">Transport</keyword>
<keyword evidence="9" id="KW-0547">Nucleotide-binding</keyword>
<keyword evidence="6" id="KW-1003">Cell membrane</keyword>
<dbReference type="PANTHER" id="PTHR45772">
    <property type="entry name" value="CONSERVED COMPONENT OF ABC TRANSPORTER FOR NATURAL AMINO ACIDS-RELATED"/>
    <property type="match status" value="1"/>
</dbReference>
<protein>
    <recommendedName>
        <fullName evidence="4">Lipopolysaccharide export system ATP-binding protein LptB</fullName>
    </recommendedName>
</protein>
<keyword evidence="10" id="KW-0067">ATP-binding</keyword>
<dbReference type="InterPro" id="IPR051120">
    <property type="entry name" value="ABC_AA/LPS_Transport"/>
</dbReference>
<comment type="subcellular location">
    <subcellularLocation>
        <location evidence="2">Cell inner membrane</location>
        <topology evidence="2">Peripheral membrane protein</topology>
        <orientation evidence="2">Cytoplasmic side</orientation>
    </subcellularLocation>
    <subcellularLocation>
        <location evidence="1">Cytoplasm</location>
    </subcellularLocation>
</comment>
<organism evidence="16">
    <name type="scientific">marine metagenome</name>
    <dbReference type="NCBI Taxonomy" id="408172"/>
    <lineage>
        <taxon>unclassified sequences</taxon>
        <taxon>metagenomes</taxon>
        <taxon>ecological metagenomes</taxon>
    </lineage>
</organism>
<evidence type="ECO:0000256" key="5">
    <source>
        <dbReference type="ARBA" id="ARBA00022448"/>
    </source>
</evidence>
<keyword evidence="11" id="KW-1278">Translocase</keyword>
<dbReference type="CDD" id="cd03218">
    <property type="entry name" value="ABC_YhbG"/>
    <property type="match status" value="1"/>
</dbReference>
<dbReference type="Pfam" id="PF12399">
    <property type="entry name" value="BCA_ABC_TP_C"/>
    <property type="match status" value="1"/>
</dbReference>
<evidence type="ECO:0000256" key="8">
    <source>
        <dbReference type="ARBA" id="ARBA00022519"/>
    </source>
</evidence>
<gene>
    <name evidence="16" type="ORF">METZ01_LOCUS29287</name>
</gene>
<evidence type="ECO:0000256" key="9">
    <source>
        <dbReference type="ARBA" id="ARBA00022741"/>
    </source>
</evidence>
<dbReference type="InterPro" id="IPR003439">
    <property type="entry name" value="ABC_transporter-like_ATP-bd"/>
</dbReference>
<evidence type="ECO:0000256" key="3">
    <source>
        <dbReference type="ARBA" id="ARBA00010865"/>
    </source>
</evidence>
<sequence>MNKDSSDNLSNKPTLISSNEESLVVKKVSKAYAGRPIVREVDFELFCGEALGLLGPNGSGKTTLFYAIIGLIKPDAGRIILDGEDITELPIYKRSNNGIGYLPQEASIFRGLNVEDNIRAILEINEADDQIIESDIDKLLNEFEINHLRKTPSLALSGGERRRVEIARCLASRPKYILLDEPFTGIDPIAVGEIRELVAQLKDRGVGVLITDHNVRETLTLVDRAVLIHEGSVLIEGTPEEIVGNKDVRKVYLGERFSI</sequence>
<dbReference type="PROSITE" id="PS50893">
    <property type="entry name" value="ABC_TRANSPORTER_2"/>
    <property type="match status" value="1"/>
</dbReference>
<dbReference type="SUPFAM" id="SSF52540">
    <property type="entry name" value="P-loop containing nucleoside triphosphate hydrolases"/>
    <property type="match status" value="1"/>
</dbReference>
<keyword evidence="7" id="KW-0963">Cytoplasm</keyword>
<dbReference type="FunFam" id="3.40.50.300:FF:000151">
    <property type="entry name" value="Lipopolysaccharide ABC transporter ATP-binding protein"/>
    <property type="match status" value="1"/>
</dbReference>
<proteinExistence type="inferred from homology"/>
<dbReference type="GO" id="GO:0005737">
    <property type="term" value="C:cytoplasm"/>
    <property type="evidence" value="ECO:0007669"/>
    <property type="project" value="UniProtKB-SubCell"/>
</dbReference>
<dbReference type="GO" id="GO:0005524">
    <property type="term" value="F:ATP binding"/>
    <property type="evidence" value="ECO:0007669"/>
    <property type="project" value="UniProtKB-KW"/>
</dbReference>
<comment type="similarity">
    <text evidence="3">Belongs to the ABC transporter superfamily. Outer membrane lipopolysaccharide export (TC 1.B.42) family.</text>
</comment>
<name>A0A381QFK5_9ZZZZ</name>
<dbReference type="AlphaFoldDB" id="A0A381QFK5"/>
<evidence type="ECO:0000256" key="2">
    <source>
        <dbReference type="ARBA" id="ARBA00004515"/>
    </source>
</evidence>
<dbReference type="NCBIfam" id="TIGR04406">
    <property type="entry name" value="LPS_export_lptB"/>
    <property type="match status" value="1"/>
</dbReference>
<evidence type="ECO:0000256" key="6">
    <source>
        <dbReference type="ARBA" id="ARBA00022475"/>
    </source>
</evidence>
<dbReference type="PANTHER" id="PTHR45772:SF10">
    <property type="entry name" value="LIPOPOLYSACCHARIDE EXPORT SYSTEM ATP-BINDING PROTEIN LPTB"/>
    <property type="match status" value="1"/>
</dbReference>
<evidence type="ECO:0000256" key="14">
    <source>
        <dbReference type="ARBA" id="ARBA00026081"/>
    </source>
</evidence>
<accession>A0A381QFK5</accession>
<dbReference type="InterPro" id="IPR030921">
    <property type="entry name" value="LPS_export_LptB"/>
</dbReference>
<reference evidence="16" key="1">
    <citation type="submission" date="2018-05" db="EMBL/GenBank/DDBJ databases">
        <authorList>
            <person name="Lanie J.A."/>
            <person name="Ng W.-L."/>
            <person name="Kazmierczak K.M."/>
            <person name="Andrzejewski T.M."/>
            <person name="Davidsen T.M."/>
            <person name="Wayne K.J."/>
            <person name="Tettelin H."/>
            <person name="Glass J.I."/>
            <person name="Rusch D."/>
            <person name="Podicherti R."/>
            <person name="Tsui H.-C.T."/>
            <person name="Winkler M.E."/>
        </authorList>
    </citation>
    <scope>NUCLEOTIDE SEQUENCE</scope>
</reference>
<comment type="function">
    <text evidence="13">Part of the ABC transporter complex LptBFG involved in the translocation of lipopolysaccharide (LPS) from the inner membrane to the outer membrane. Probably responsible for energy coupling to the transport system.</text>
</comment>
<keyword evidence="8" id="KW-0997">Cell inner membrane</keyword>
<evidence type="ECO:0000313" key="16">
    <source>
        <dbReference type="EMBL" id="SUZ76433.1"/>
    </source>
</evidence>
<comment type="subunit">
    <text evidence="14">Component of the lipopolysaccharide transport and assembly complex. The LptBFG transporter is composed of two ATP-binding proteins (LptB) and two transmembrane proteins (LptF and LptG).</text>
</comment>
<dbReference type="GO" id="GO:0016887">
    <property type="term" value="F:ATP hydrolysis activity"/>
    <property type="evidence" value="ECO:0007669"/>
    <property type="project" value="InterPro"/>
</dbReference>
<keyword evidence="12" id="KW-0472">Membrane</keyword>
<evidence type="ECO:0000256" key="10">
    <source>
        <dbReference type="ARBA" id="ARBA00022840"/>
    </source>
</evidence>
<evidence type="ECO:0000256" key="4">
    <source>
        <dbReference type="ARBA" id="ARBA00017803"/>
    </source>
</evidence>
<dbReference type="Pfam" id="PF00005">
    <property type="entry name" value="ABC_tran"/>
    <property type="match status" value="1"/>
</dbReference>
<dbReference type="InterPro" id="IPR003593">
    <property type="entry name" value="AAA+_ATPase"/>
</dbReference>
<dbReference type="InterPro" id="IPR032823">
    <property type="entry name" value="BCA_ABC_TP_C"/>
</dbReference>
<dbReference type="GO" id="GO:0055085">
    <property type="term" value="P:transmembrane transport"/>
    <property type="evidence" value="ECO:0007669"/>
    <property type="project" value="InterPro"/>
</dbReference>
<dbReference type="InterPro" id="IPR027417">
    <property type="entry name" value="P-loop_NTPase"/>
</dbReference>
<dbReference type="PROSITE" id="PS00211">
    <property type="entry name" value="ABC_TRANSPORTER_1"/>
    <property type="match status" value="1"/>
</dbReference>
<dbReference type="SMART" id="SM00382">
    <property type="entry name" value="AAA"/>
    <property type="match status" value="1"/>
</dbReference>
<evidence type="ECO:0000256" key="1">
    <source>
        <dbReference type="ARBA" id="ARBA00004496"/>
    </source>
</evidence>
<feature type="domain" description="ABC transporter" evidence="15">
    <location>
        <begin position="23"/>
        <end position="255"/>
    </location>
</feature>
<evidence type="ECO:0000256" key="7">
    <source>
        <dbReference type="ARBA" id="ARBA00022490"/>
    </source>
</evidence>
<dbReference type="Gene3D" id="3.40.50.300">
    <property type="entry name" value="P-loop containing nucleotide triphosphate hydrolases"/>
    <property type="match status" value="1"/>
</dbReference>